<feature type="domain" description="STAS" evidence="3">
    <location>
        <begin position="1"/>
        <end position="110"/>
    </location>
</feature>
<evidence type="ECO:0000313" key="4">
    <source>
        <dbReference type="EMBL" id="GHD49095.1"/>
    </source>
</evidence>
<comment type="similarity">
    <text evidence="1 2">Belongs to the anti-sigma-factor antagonist family.</text>
</comment>
<reference evidence="4" key="1">
    <citation type="journal article" date="2014" name="Int. J. Syst. Evol. Microbiol.">
        <title>Complete genome sequence of Corynebacterium casei LMG S-19264T (=DSM 44701T), isolated from a smear-ripened cheese.</title>
        <authorList>
            <consortium name="US DOE Joint Genome Institute (JGI-PGF)"/>
            <person name="Walter F."/>
            <person name="Albersmeier A."/>
            <person name="Kalinowski J."/>
            <person name="Ruckert C."/>
        </authorList>
    </citation>
    <scope>NUCLEOTIDE SEQUENCE</scope>
    <source>
        <strain evidence="4">KCTC 42651</strain>
    </source>
</reference>
<reference evidence="4" key="2">
    <citation type="submission" date="2020-09" db="EMBL/GenBank/DDBJ databases">
        <authorList>
            <person name="Sun Q."/>
            <person name="Kim S."/>
        </authorList>
    </citation>
    <scope>NUCLEOTIDE SEQUENCE</scope>
    <source>
        <strain evidence="4">KCTC 42651</strain>
    </source>
</reference>
<sequence length="110" mass="11681">MTMSIESQGDLAVVVLTGRLDSTNAADTEAKILEQIEAGRPRIVVDAAGLDYLSSAGLRVFLVVAKRVKANGGALALHSLTDHVREVFEISGFVNVLTVCADRDEAVSRV</sequence>
<dbReference type="GO" id="GO:0043856">
    <property type="term" value="F:anti-sigma factor antagonist activity"/>
    <property type="evidence" value="ECO:0007669"/>
    <property type="project" value="InterPro"/>
</dbReference>
<keyword evidence="5" id="KW-1185">Reference proteome</keyword>
<dbReference type="RefSeq" id="WP_189989115.1">
    <property type="nucleotide sequence ID" value="NZ_BMZS01000004.1"/>
</dbReference>
<dbReference type="PROSITE" id="PS50801">
    <property type="entry name" value="STAS"/>
    <property type="match status" value="1"/>
</dbReference>
<gene>
    <name evidence="4" type="ORF">GCM10017083_20960</name>
</gene>
<evidence type="ECO:0000256" key="1">
    <source>
        <dbReference type="ARBA" id="ARBA00009013"/>
    </source>
</evidence>
<comment type="caution">
    <text evidence="4">The sequence shown here is derived from an EMBL/GenBank/DDBJ whole genome shotgun (WGS) entry which is preliminary data.</text>
</comment>
<name>A0A918XR47_9PROT</name>
<evidence type="ECO:0000313" key="5">
    <source>
        <dbReference type="Proteomes" id="UP000630353"/>
    </source>
</evidence>
<dbReference type="InterPro" id="IPR003658">
    <property type="entry name" value="Anti-sigma_ant"/>
</dbReference>
<dbReference type="PANTHER" id="PTHR33495">
    <property type="entry name" value="ANTI-SIGMA FACTOR ANTAGONIST TM_1081-RELATED-RELATED"/>
    <property type="match status" value="1"/>
</dbReference>
<dbReference type="CDD" id="cd07043">
    <property type="entry name" value="STAS_anti-anti-sigma_factors"/>
    <property type="match status" value="1"/>
</dbReference>
<dbReference type="SUPFAM" id="SSF52091">
    <property type="entry name" value="SpoIIaa-like"/>
    <property type="match status" value="1"/>
</dbReference>
<dbReference type="InterPro" id="IPR036513">
    <property type="entry name" value="STAS_dom_sf"/>
</dbReference>
<dbReference type="Proteomes" id="UP000630353">
    <property type="component" value="Unassembled WGS sequence"/>
</dbReference>
<dbReference type="NCBIfam" id="TIGR00377">
    <property type="entry name" value="ant_ant_sig"/>
    <property type="match status" value="1"/>
</dbReference>
<dbReference type="EMBL" id="BMZS01000004">
    <property type="protein sequence ID" value="GHD49095.1"/>
    <property type="molecule type" value="Genomic_DNA"/>
</dbReference>
<dbReference type="Gene3D" id="3.30.750.24">
    <property type="entry name" value="STAS domain"/>
    <property type="match status" value="1"/>
</dbReference>
<protein>
    <recommendedName>
        <fullName evidence="2">Anti-sigma factor antagonist</fullName>
    </recommendedName>
</protein>
<dbReference type="AlphaFoldDB" id="A0A918XR47"/>
<evidence type="ECO:0000259" key="3">
    <source>
        <dbReference type="PROSITE" id="PS50801"/>
    </source>
</evidence>
<proteinExistence type="inferred from homology"/>
<evidence type="ECO:0000256" key="2">
    <source>
        <dbReference type="RuleBase" id="RU003749"/>
    </source>
</evidence>
<dbReference type="Pfam" id="PF01740">
    <property type="entry name" value="STAS"/>
    <property type="match status" value="1"/>
</dbReference>
<organism evidence="4 5">
    <name type="scientific">Thalassobaculum fulvum</name>
    <dbReference type="NCBI Taxonomy" id="1633335"/>
    <lineage>
        <taxon>Bacteria</taxon>
        <taxon>Pseudomonadati</taxon>
        <taxon>Pseudomonadota</taxon>
        <taxon>Alphaproteobacteria</taxon>
        <taxon>Rhodospirillales</taxon>
        <taxon>Thalassobaculaceae</taxon>
        <taxon>Thalassobaculum</taxon>
    </lineage>
</organism>
<dbReference type="InterPro" id="IPR002645">
    <property type="entry name" value="STAS_dom"/>
</dbReference>
<accession>A0A918XR47</accession>